<dbReference type="GO" id="GO:0005840">
    <property type="term" value="C:ribosome"/>
    <property type="evidence" value="ECO:0007669"/>
    <property type="project" value="UniProtKB-KW"/>
</dbReference>
<keyword evidence="5" id="KW-1185">Reference proteome</keyword>
<sequence length="186" mass="21237">MLKRFSGLVKTILYGKQYPFNTKTVTLGDQPFLLRKIVDQDIKELIALERNVYFGEAPWTKSAFLSEIHSPIPHLYLCIVTRENEIAGFVGSRLIGEDTHITNIAVATYFQDQGIGSLLIDEVEKFAIMNDCETLSLEVRLSNTDAQRLYRRLGFSSRNIRKNYYTENSEDALDMVKHLDVKLGGQ</sequence>
<dbReference type="GO" id="GO:0008999">
    <property type="term" value="F:protein-N-terminal-alanine acetyltransferase activity"/>
    <property type="evidence" value="ECO:0007669"/>
    <property type="project" value="UniProtKB-EC"/>
</dbReference>
<keyword evidence="4" id="KW-0687">Ribonucleoprotein</keyword>
<dbReference type="EMBL" id="JARQBN010000006">
    <property type="protein sequence ID" value="MDT2827744.1"/>
    <property type="molecule type" value="Genomic_DNA"/>
</dbReference>
<dbReference type="InterPro" id="IPR050832">
    <property type="entry name" value="Bact_Acetyltransf"/>
</dbReference>
<evidence type="ECO:0000256" key="2">
    <source>
        <dbReference type="ARBA" id="ARBA00023315"/>
    </source>
</evidence>
<keyword evidence="1 4" id="KW-0808">Transferase</keyword>
<keyword evidence="2 4" id="KW-0012">Acyltransferase</keyword>
<dbReference type="EC" id="2.3.1.266" evidence="4"/>
<dbReference type="CDD" id="cd04301">
    <property type="entry name" value="NAT_SF"/>
    <property type="match status" value="1"/>
</dbReference>
<dbReference type="InterPro" id="IPR000182">
    <property type="entry name" value="GNAT_dom"/>
</dbReference>
<dbReference type="SUPFAM" id="SSF55729">
    <property type="entry name" value="Acyl-CoA N-acyltransferases (Nat)"/>
    <property type="match status" value="1"/>
</dbReference>
<protein>
    <submittedName>
        <fullName evidence="4">Ribosomal protein S18-alanine N-acetyltransferase</fullName>
        <ecNumber evidence="4">2.3.1.266</ecNumber>
    </submittedName>
</protein>
<name>A0ABU3FP47_9ENTE</name>
<dbReference type="Pfam" id="PF00583">
    <property type="entry name" value="Acetyltransf_1"/>
    <property type="match status" value="1"/>
</dbReference>
<gene>
    <name evidence="4" type="primary">rimI</name>
    <name evidence="4" type="ORF">P7H59_04650</name>
</gene>
<proteinExistence type="predicted"/>
<evidence type="ECO:0000259" key="3">
    <source>
        <dbReference type="PROSITE" id="PS51186"/>
    </source>
</evidence>
<dbReference type="Proteomes" id="UP001265301">
    <property type="component" value="Unassembled WGS sequence"/>
</dbReference>
<reference evidence="4 5" key="1">
    <citation type="submission" date="2023-03" db="EMBL/GenBank/DDBJ databases">
        <authorList>
            <person name="Shen W."/>
            <person name="Cai J."/>
        </authorList>
    </citation>
    <scope>NUCLEOTIDE SEQUENCE [LARGE SCALE GENOMIC DNA]</scope>
    <source>
        <strain evidence="4 5">B101</strain>
    </source>
</reference>
<dbReference type="NCBIfam" id="TIGR01575">
    <property type="entry name" value="rimI"/>
    <property type="match status" value="1"/>
</dbReference>
<organism evidence="4 5">
    <name type="scientific">Enterococcus viikkiensis</name>
    <dbReference type="NCBI Taxonomy" id="930854"/>
    <lineage>
        <taxon>Bacteria</taxon>
        <taxon>Bacillati</taxon>
        <taxon>Bacillota</taxon>
        <taxon>Bacilli</taxon>
        <taxon>Lactobacillales</taxon>
        <taxon>Enterococcaceae</taxon>
        <taxon>Enterococcus</taxon>
    </lineage>
</organism>
<dbReference type="InterPro" id="IPR016181">
    <property type="entry name" value="Acyl_CoA_acyltransferase"/>
</dbReference>
<keyword evidence="4" id="KW-0689">Ribosomal protein</keyword>
<comment type="caution">
    <text evidence="4">The sequence shown here is derived from an EMBL/GenBank/DDBJ whole genome shotgun (WGS) entry which is preliminary data.</text>
</comment>
<dbReference type="PANTHER" id="PTHR43877">
    <property type="entry name" value="AMINOALKYLPHOSPHONATE N-ACETYLTRANSFERASE-RELATED-RELATED"/>
    <property type="match status" value="1"/>
</dbReference>
<evidence type="ECO:0000313" key="4">
    <source>
        <dbReference type="EMBL" id="MDT2827744.1"/>
    </source>
</evidence>
<dbReference type="RefSeq" id="WP_311818793.1">
    <property type="nucleotide sequence ID" value="NZ_JARQBN010000006.1"/>
</dbReference>
<evidence type="ECO:0000313" key="5">
    <source>
        <dbReference type="Proteomes" id="UP001265301"/>
    </source>
</evidence>
<dbReference type="InterPro" id="IPR006464">
    <property type="entry name" value="AcTrfase_RimI/Ard1"/>
</dbReference>
<dbReference type="PROSITE" id="PS51186">
    <property type="entry name" value="GNAT"/>
    <property type="match status" value="1"/>
</dbReference>
<dbReference type="Gene3D" id="3.40.630.30">
    <property type="match status" value="1"/>
</dbReference>
<dbReference type="PANTHER" id="PTHR43877:SF2">
    <property type="entry name" value="AMINOALKYLPHOSPHONATE N-ACETYLTRANSFERASE-RELATED"/>
    <property type="match status" value="1"/>
</dbReference>
<accession>A0ABU3FP47</accession>
<feature type="domain" description="N-acetyltransferase" evidence="3">
    <location>
        <begin position="32"/>
        <end position="180"/>
    </location>
</feature>
<evidence type="ECO:0000256" key="1">
    <source>
        <dbReference type="ARBA" id="ARBA00022679"/>
    </source>
</evidence>